<protein>
    <submittedName>
        <fullName evidence="5">HRDC-like protein</fullName>
    </submittedName>
</protein>
<dbReference type="AlphaFoldDB" id="A0A397TI33"/>
<sequence length="147" mass="17115">MSAFREKITGLRRQLPPEEEDANRLKFNEEFKSGTDSEYACLSLSEAAILLEQAKVENSENHGTIVNRMIEYCKTFRTFKDTETVREVRRTLNKYDLHEYEVAQLINLVPSTVEEAKTYIPSLNLKFSDEIIDEIIKDVNELMKYQG</sequence>
<comment type="similarity">
    <text evidence="3">Belongs to the eukaryotic RPB4 RNA polymerase subunit family.</text>
</comment>
<dbReference type="GO" id="GO:0030880">
    <property type="term" value="C:RNA polymerase complex"/>
    <property type="evidence" value="ECO:0007669"/>
    <property type="project" value="InterPro"/>
</dbReference>
<accession>A0A397TI33</accession>
<dbReference type="STRING" id="658196.A0A397TI33"/>
<dbReference type="SUPFAM" id="SSF47819">
    <property type="entry name" value="HRDC-like"/>
    <property type="match status" value="1"/>
</dbReference>
<dbReference type="Gene3D" id="1.20.1250.40">
    <property type="match status" value="1"/>
</dbReference>
<dbReference type="InterPro" id="IPR005574">
    <property type="entry name" value="Rpb4/RPC9"/>
</dbReference>
<evidence type="ECO:0000256" key="2">
    <source>
        <dbReference type="ARBA" id="ARBA00023242"/>
    </source>
</evidence>
<dbReference type="GO" id="GO:0000166">
    <property type="term" value="F:nucleotide binding"/>
    <property type="evidence" value="ECO:0007669"/>
    <property type="project" value="InterPro"/>
</dbReference>
<dbReference type="SMART" id="SM00657">
    <property type="entry name" value="RPOL4c"/>
    <property type="match status" value="1"/>
</dbReference>
<keyword evidence="6" id="KW-1185">Reference proteome</keyword>
<dbReference type="GO" id="GO:0006352">
    <property type="term" value="P:DNA-templated transcription initiation"/>
    <property type="evidence" value="ECO:0007669"/>
    <property type="project" value="InterPro"/>
</dbReference>
<evidence type="ECO:0000256" key="1">
    <source>
        <dbReference type="ARBA" id="ARBA00004123"/>
    </source>
</evidence>
<organism evidence="5 6">
    <name type="scientific">Glomus cerebriforme</name>
    <dbReference type="NCBI Taxonomy" id="658196"/>
    <lineage>
        <taxon>Eukaryota</taxon>
        <taxon>Fungi</taxon>
        <taxon>Fungi incertae sedis</taxon>
        <taxon>Mucoromycota</taxon>
        <taxon>Glomeromycotina</taxon>
        <taxon>Glomeromycetes</taxon>
        <taxon>Glomerales</taxon>
        <taxon>Glomeraceae</taxon>
        <taxon>Glomus</taxon>
    </lineage>
</organism>
<feature type="domain" description="RNA polymerase Rpb4/RPC9 core" evidence="4">
    <location>
        <begin position="35"/>
        <end position="146"/>
    </location>
</feature>
<dbReference type="InterPro" id="IPR010997">
    <property type="entry name" value="HRDC-like_sf"/>
</dbReference>
<evidence type="ECO:0000313" key="6">
    <source>
        <dbReference type="Proteomes" id="UP000265703"/>
    </source>
</evidence>
<evidence type="ECO:0000259" key="4">
    <source>
        <dbReference type="SMART" id="SM00657"/>
    </source>
</evidence>
<dbReference type="PANTHER" id="PTHR21297">
    <property type="entry name" value="DNA-DIRECTED RNA POLYMERASE II"/>
    <property type="match status" value="1"/>
</dbReference>
<comment type="caution">
    <text evidence="5">The sequence shown here is derived from an EMBL/GenBank/DDBJ whole genome shotgun (WGS) entry which is preliminary data.</text>
</comment>
<gene>
    <name evidence="5" type="ORF">C1645_815812</name>
</gene>
<dbReference type="OrthoDB" id="2186918at2759"/>
<reference evidence="5 6" key="1">
    <citation type="submission" date="2018-06" db="EMBL/GenBank/DDBJ databases">
        <title>Comparative genomics reveals the genomic features of Rhizophagus irregularis, R. cerebriforme, R. diaphanum and Gigaspora rosea, and their symbiotic lifestyle signature.</title>
        <authorList>
            <person name="Morin E."/>
            <person name="San Clemente H."/>
            <person name="Chen E.C.H."/>
            <person name="De La Providencia I."/>
            <person name="Hainaut M."/>
            <person name="Kuo A."/>
            <person name="Kohler A."/>
            <person name="Murat C."/>
            <person name="Tang N."/>
            <person name="Roy S."/>
            <person name="Loubradou J."/>
            <person name="Henrissat B."/>
            <person name="Grigoriev I.V."/>
            <person name="Corradi N."/>
            <person name="Roux C."/>
            <person name="Martin F.M."/>
        </authorList>
    </citation>
    <scope>NUCLEOTIDE SEQUENCE [LARGE SCALE GENOMIC DNA]</scope>
    <source>
        <strain evidence="5 6">DAOM 227022</strain>
    </source>
</reference>
<keyword evidence="2" id="KW-0539">Nucleus</keyword>
<name>A0A397TI33_9GLOM</name>
<dbReference type="InterPro" id="IPR045222">
    <property type="entry name" value="Rpb4-like"/>
</dbReference>
<dbReference type="Pfam" id="PF03874">
    <property type="entry name" value="RNA_pol_Rpb4"/>
    <property type="match status" value="1"/>
</dbReference>
<dbReference type="InterPro" id="IPR006590">
    <property type="entry name" value="RNA_pol_Rpb4/RPC9_core"/>
</dbReference>
<evidence type="ECO:0000256" key="3">
    <source>
        <dbReference type="ARBA" id="ARBA00025724"/>
    </source>
</evidence>
<evidence type="ECO:0000313" key="5">
    <source>
        <dbReference type="EMBL" id="RIA96127.1"/>
    </source>
</evidence>
<dbReference type="EMBL" id="QKYT01000050">
    <property type="protein sequence ID" value="RIA96127.1"/>
    <property type="molecule type" value="Genomic_DNA"/>
</dbReference>
<dbReference type="InterPro" id="IPR038324">
    <property type="entry name" value="Rpb4/RPC9_sf"/>
</dbReference>
<comment type="subcellular location">
    <subcellularLocation>
        <location evidence="1">Nucleus</location>
    </subcellularLocation>
</comment>
<dbReference type="GO" id="GO:0005634">
    <property type="term" value="C:nucleus"/>
    <property type="evidence" value="ECO:0007669"/>
    <property type="project" value="UniProtKB-SubCell"/>
</dbReference>
<proteinExistence type="inferred from homology"/>
<dbReference type="Proteomes" id="UP000265703">
    <property type="component" value="Unassembled WGS sequence"/>
</dbReference>